<feature type="non-terminal residue" evidence="1">
    <location>
        <position position="1"/>
    </location>
</feature>
<organism evidence="1">
    <name type="scientific">Pfiesteria piscicida</name>
    <name type="common">Phantom dinoflagellate</name>
    <dbReference type="NCBI Taxonomy" id="71001"/>
    <lineage>
        <taxon>Eukaryota</taxon>
        <taxon>Sar</taxon>
        <taxon>Alveolata</taxon>
        <taxon>Dinophyceae</taxon>
        <taxon>Peridiniales</taxon>
        <taxon>Pfiesteriaceae</taxon>
        <taxon>Pfiesteria</taxon>
    </lineage>
</organism>
<evidence type="ECO:0000313" key="1">
    <source>
        <dbReference type="EMBL" id="ACU44958.1"/>
    </source>
</evidence>
<protein>
    <submittedName>
        <fullName evidence="1">Uncharacterized protein</fullName>
    </submittedName>
</protein>
<name>E8Z678_PFIPI</name>
<sequence>EIPCCNHHSLCPPSVIWLLRFTFLGTDNRVVSASRFLPFSLTLRLCGQRDWSGSTGNPLQSLLFMAVRKLSSPWLRGCGCGFPCFTSLQHFGDGKTNLCATT</sequence>
<proteinExistence type="evidence at transcript level"/>
<reference evidence="1" key="2">
    <citation type="book" date="2010" name="PROCEEDINGS OF 13TH INTERNATIONAL CONFERENCE ON HARMFUL ALGAE" publisher="International Society For The Study of Harmful Algae" city="Hong Kong, China">
        <title>Dinoflagellate meta-transcriptomics enabled by spliced leader.</title>
        <editorList>
            <person name="Unknown A."/>
        </editorList>
        <authorList>
            <person name="Lin S."/>
            <person name="Zhang H."/>
        </authorList>
    </citation>
    <scope>NUCLEOTIDE SEQUENCE</scope>
    <source>
        <strain evidence="1">CCMP1831</strain>
    </source>
</reference>
<dbReference type="EMBL" id="FJ599905">
    <property type="protein sequence ID" value="ACU44958.1"/>
    <property type="molecule type" value="mRNA"/>
</dbReference>
<reference evidence="1" key="1">
    <citation type="submission" date="2008-12" db="EMBL/GenBank/DDBJ databases">
        <authorList>
            <person name="Zhang H."/>
            <person name="Lin S."/>
        </authorList>
    </citation>
    <scope>NUCLEOTIDE SEQUENCE</scope>
    <source>
        <strain evidence="1">CCMP1831</strain>
    </source>
</reference>
<dbReference type="AlphaFoldDB" id="E8Z678"/>
<accession>E8Z678</accession>